<dbReference type="Proteomes" id="UP000054845">
    <property type="component" value="Unassembled WGS sequence"/>
</dbReference>
<evidence type="ECO:0000259" key="9">
    <source>
        <dbReference type="Pfam" id="PF00171"/>
    </source>
</evidence>
<organism evidence="10 11">
    <name type="scientific">Ceraceosorus bombacis</name>
    <dbReference type="NCBI Taxonomy" id="401625"/>
    <lineage>
        <taxon>Eukaryota</taxon>
        <taxon>Fungi</taxon>
        <taxon>Dikarya</taxon>
        <taxon>Basidiomycota</taxon>
        <taxon>Ustilaginomycotina</taxon>
        <taxon>Exobasidiomycetes</taxon>
        <taxon>Ceraceosorales</taxon>
        <taxon>Ceraceosoraceae</taxon>
        <taxon>Ceraceosorus</taxon>
    </lineage>
</organism>
<evidence type="ECO:0000256" key="5">
    <source>
        <dbReference type="ARBA" id="ARBA00052698"/>
    </source>
</evidence>
<dbReference type="Gene3D" id="3.40.605.10">
    <property type="entry name" value="Aldehyde Dehydrogenase, Chain A, domain 1"/>
    <property type="match status" value="1"/>
</dbReference>
<dbReference type="PANTHER" id="PTHR43353:SF5">
    <property type="entry name" value="SUCCINATE-SEMIALDEHYDE DEHYDROGENASE, MITOCHONDRIAL"/>
    <property type="match status" value="1"/>
</dbReference>
<dbReference type="PROSITE" id="PS00687">
    <property type="entry name" value="ALDEHYDE_DEHYDR_GLU"/>
    <property type="match status" value="1"/>
</dbReference>
<dbReference type="InterPro" id="IPR015590">
    <property type="entry name" value="Aldehyde_DH_dom"/>
</dbReference>
<evidence type="ECO:0000313" key="11">
    <source>
        <dbReference type="Proteomes" id="UP000054845"/>
    </source>
</evidence>
<evidence type="ECO:0000256" key="7">
    <source>
        <dbReference type="PROSITE-ProRule" id="PRU10007"/>
    </source>
</evidence>
<dbReference type="PANTHER" id="PTHR43353">
    <property type="entry name" value="SUCCINATE-SEMIALDEHYDE DEHYDROGENASE, MITOCHONDRIAL"/>
    <property type="match status" value="1"/>
</dbReference>
<protein>
    <recommendedName>
        <fullName evidence="6">succinate-semialdehyde dehydrogenase [NAD(P)(+)]</fullName>
        <ecNumber evidence="6">1.2.1.16</ecNumber>
    </recommendedName>
</protein>
<name>A0A0N7LAV0_9BASI</name>
<evidence type="ECO:0000256" key="4">
    <source>
        <dbReference type="ARBA" id="ARBA00050387"/>
    </source>
</evidence>
<evidence type="ECO:0000256" key="1">
    <source>
        <dbReference type="ARBA" id="ARBA00005176"/>
    </source>
</evidence>
<dbReference type="GO" id="GO:0004777">
    <property type="term" value="F:succinate-semialdehyde dehydrogenase (NAD+) activity"/>
    <property type="evidence" value="ECO:0007669"/>
    <property type="project" value="TreeGrafter"/>
</dbReference>
<dbReference type="EMBL" id="CCYA01000265">
    <property type="protein sequence ID" value="CEH17602.1"/>
    <property type="molecule type" value="Genomic_DNA"/>
</dbReference>
<dbReference type="FunFam" id="3.40.309.10:FF:000004">
    <property type="entry name" value="Succinate-semialdehyde dehydrogenase I"/>
    <property type="match status" value="1"/>
</dbReference>
<dbReference type="SUPFAM" id="SSF53720">
    <property type="entry name" value="ALDH-like"/>
    <property type="match status" value="1"/>
</dbReference>
<evidence type="ECO:0000256" key="6">
    <source>
        <dbReference type="ARBA" id="ARBA00067047"/>
    </source>
</evidence>
<dbReference type="InterPro" id="IPR016161">
    <property type="entry name" value="Ald_DH/histidinol_DH"/>
</dbReference>
<comment type="pathway">
    <text evidence="1">Amino-acid degradation; 4-aminobutanoate degradation.</text>
</comment>
<feature type="domain" description="Aldehyde dehydrogenase" evidence="9">
    <location>
        <begin position="35"/>
        <end position="495"/>
    </location>
</feature>
<feature type="active site" evidence="7">
    <location>
        <position position="276"/>
    </location>
</feature>
<dbReference type="FunFam" id="3.40.605.10:FF:000005">
    <property type="entry name" value="Succinate-semialdehyde dehydrogenase I"/>
    <property type="match status" value="1"/>
</dbReference>
<dbReference type="GO" id="GO:0005737">
    <property type="term" value="C:cytoplasm"/>
    <property type="evidence" value="ECO:0007669"/>
    <property type="project" value="TreeGrafter"/>
</dbReference>
<evidence type="ECO:0000256" key="2">
    <source>
        <dbReference type="ARBA" id="ARBA00009986"/>
    </source>
</evidence>
<dbReference type="OrthoDB" id="310895at2759"/>
<sequence length="501" mass="53558">MPSMPKGILKTGQTEKIDLKNEALFNTKGYIDGSWVSAKSGKTFEVFNKATHAKLADVPDMGKEDTAAAIQAASAAFPDWSSKTAKERSQLLTKLFLALEENALDLAHIIVAENGKSLTEAKGEIGYSNSFIDWFAGEAQRAYGHTVAPTLPGVRQNIILRKPVGVVGLITPWNFPAAMVTRKLGPALAAGCTMVIKAPAETPFSSLAFGHLCEKVGIPKGVVNIVTCAKGETEAAVGKELCENDIVRKLSFTGSTRVGKLLMKQSADSLKKLSMELGGNAPFIVFDDADLDKAVAGAMACKFRGSGQTCICANRIYVHESVYSEFAKRFAAKVDELKFGYGMDEGVTHGPLVNQAGVDKVQQHVDKSVSAGAKVLVGGKKGEGFFFEATVLTDMPENCPMDTEETFGPLAALYKFTSEEDVIRKCNNVPVGLAGYFYSQDVSRCWRVADALQTGMVGINCPLISQAVVPFGGIKHSGFGVEGGKDGINEYLVNKLTVWGA</sequence>
<dbReference type="AlphaFoldDB" id="A0A0N7LAV0"/>
<dbReference type="GO" id="GO:0009450">
    <property type="term" value="P:gamma-aminobutyric acid catabolic process"/>
    <property type="evidence" value="ECO:0007669"/>
    <property type="project" value="TreeGrafter"/>
</dbReference>
<proteinExistence type="inferred from homology"/>
<accession>A0A0N7LAV0</accession>
<comment type="catalytic activity">
    <reaction evidence="5">
        <text>succinate semialdehyde + NAD(+) + H2O = succinate + NADH + 2 H(+)</text>
        <dbReference type="Rhea" id="RHEA:13217"/>
        <dbReference type="ChEBI" id="CHEBI:15377"/>
        <dbReference type="ChEBI" id="CHEBI:15378"/>
        <dbReference type="ChEBI" id="CHEBI:30031"/>
        <dbReference type="ChEBI" id="CHEBI:57540"/>
        <dbReference type="ChEBI" id="CHEBI:57706"/>
        <dbReference type="ChEBI" id="CHEBI:57945"/>
        <dbReference type="EC" id="1.2.1.16"/>
    </reaction>
</comment>
<dbReference type="InterPro" id="IPR016163">
    <property type="entry name" value="Ald_DH_C"/>
</dbReference>
<keyword evidence="3 8" id="KW-0560">Oxidoreductase</keyword>
<comment type="catalytic activity">
    <reaction evidence="4">
        <text>succinate semialdehyde + NADP(+) + H2O = succinate + NADPH + 2 H(+)</text>
        <dbReference type="Rhea" id="RHEA:13213"/>
        <dbReference type="ChEBI" id="CHEBI:15377"/>
        <dbReference type="ChEBI" id="CHEBI:15378"/>
        <dbReference type="ChEBI" id="CHEBI:30031"/>
        <dbReference type="ChEBI" id="CHEBI:57706"/>
        <dbReference type="ChEBI" id="CHEBI:57783"/>
        <dbReference type="ChEBI" id="CHEBI:58349"/>
        <dbReference type="EC" id="1.2.1.16"/>
    </reaction>
</comment>
<dbReference type="InterPro" id="IPR050740">
    <property type="entry name" value="Aldehyde_DH_Superfamily"/>
</dbReference>
<evidence type="ECO:0000313" key="10">
    <source>
        <dbReference type="EMBL" id="CEH17602.1"/>
    </source>
</evidence>
<dbReference type="Gene3D" id="3.40.309.10">
    <property type="entry name" value="Aldehyde Dehydrogenase, Chain A, domain 2"/>
    <property type="match status" value="1"/>
</dbReference>
<dbReference type="InterPro" id="IPR029510">
    <property type="entry name" value="Ald_DH_CS_GLU"/>
</dbReference>
<dbReference type="InterPro" id="IPR016162">
    <property type="entry name" value="Ald_DH_N"/>
</dbReference>
<dbReference type="Pfam" id="PF00171">
    <property type="entry name" value="Aldedh"/>
    <property type="match status" value="1"/>
</dbReference>
<keyword evidence="11" id="KW-1185">Reference proteome</keyword>
<dbReference type="CDD" id="cd07103">
    <property type="entry name" value="ALDH_F5_SSADH_GabD"/>
    <property type="match status" value="1"/>
</dbReference>
<reference evidence="10 11" key="1">
    <citation type="submission" date="2014-09" db="EMBL/GenBank/DDBJ databases">
        <authorList>
            <person name="Magalhaes I.L.F."/>
            <person name="Oliveira U."/>
            <person name="Santos F.R."/>
            <person name="Vidigal T.H.D.A."/>
            <person name="Brescovit A.D."/>
            <person name="Santos A.J."/>
        </authorList>
    </citation>
    <scope>NUCLEOTIDE SEQUENCE [LARGE SCALE GENOMIC DNA]</scope>
</reference>
<dbReference type="EC" id="1.2.1.16" evidence="6"/>
<dbReference type="STRING" id="401625.A0A0N7LAV0"/>
<comment type="similarity">
    <text evidence="2 8">Belongs to the aldehyde dehydrogenase family.</text>
</comment>
<evidence type="ECO:0000256" key="3">
    <source>
        <dbReference type="ARBA" id="ARBA00023002"/>
    </source>
</evidence>
<evidence type="ECO:0000256" key="8">
    <source>
        <dbReference type="RuleBase" id="RU003345"/>
    </source>
</evidence>